<feature type="domain" description="E3 ubiquitin-protein ligase MARCHF6-like C-terminal" evidence="2">
    <location>
        <begin position="32"/>
        <end position="122"/>
    </location>
</feature>
<keyword evidence="1" id="KW-1133">Transmembrane helix</keyword>
<evidence type="ECO:0000259" key="2">
    <source>
        <dbReference type="Pfam" id="PF23113"/>
    </source>
</evidence>
<evidence type="ECO:0000313" key="5">
    <source>
        <dbReference type="WBParaSite" id="TREG1_137760.2"/>
    </source>
</evidence>
<evidence type="ECO:0000313" key="4">
    <source>
        <dbReference type="WBParaSite" id="TREG1_137760.1"/>
    </source>
</evidence>
<dbReference type="Proteomes" id="UP000050795">
    <property type="component" value="Unassembled WGS sequence"/>
</dbReference>
<dbReference type="Pfam" id="PF23113">
    <property type="entry name" value="MARCHF6_C"/>
    <property type="match status" value="1"/>
</dbReference>
<protein>
    <recommendedName>
        <fullName evidence="2">E3 ubiquitin-protein ligase MARCHF6-like C-terminal domain-containing protein</fullName>
    </recommendedName>
</protein>
<evidence type="ECO:0000313" key="3">
    <source>
        <dbReference type="Proteomes" id="UP000050795"/>
    </source>
</evidence>
<keyword evidence="3" id="KW-1185">Reference proteome</keyword>
<dbReference type="InterPro" id="IPR056521">
    <property type="entry name" value="MARCHF6-like_C"/>
</dbReference>
<dbReference type="WBParaSite" id="TREG1_137760.2">
    <property type="protein sequence ID" value="TREG1_137760.2"/>
    <property type="gene ID" value="TREG1_137760"/>
</dbReference>
<accession>A0AA85J1I9</accession>
<reference evidence="4 5" key="2">
    <citation type="submission" date="2023-11" db="UniProtKB">
        <authorList>
            <consortium name="WormBaseParasite"/>
        </authorList>
    </citation>
    <scope>IDENTIFICATION</scope>
</reference>
<feature type="transmembrane region" description="Helical" evidence="1">
    <location>
        <begin position="47"/>
        <end position="68"/>
    </location>
</feature>
<reference evidence="3" key="1">
    <citation type="submission" date="2022-06" db="EMBL/GenBank/DDBJ databases">
        <authorList>
            <person name="Berger JAMES D."/>
            <person name="Berger JAMES D."/>
        </authorList>
    </citation>
    <scope>NUCLEOTIDE SEQUENCE [LARGE SCALE GENOMIC DNA]</scope>
</reference>
<dbReference type="WBParaSite" id="TREG1_137760.1">
    <property type="protein sequence ID" value="TREG1_137760.1"/>
    <property type="gene ID" value="TREG1_137760"/>
</dbReference>
<keyword evidence="1" id="KW-0812">Transmembrane</keyword>
<organism evidence="3 5">
    <name type="scientific">Trichobilharzia regenti</name>
    <name type="common">Nasal bird schistosome</name>
    <dbReference type="NCBI Taxonomy" id="157069"/>
    <lineage>
        <taxon>Eukaryota</taxon>
        <taxon>Metazoa</taxon>
        <taxon>Spiralia</taxon>
        <taxon>Lophotrochozoa</taxon>
        <taxon>Platyhelminthes</taxon>
        <taxon>Trematoda</taxon>
        <taxon>Digenea</taxon>
        <taxon>Strigeidida</taxon>
        <taxon>Schistosomatoidea</taxon>
        <taxon>Schistosomatidae</taxon>
        <taxon>Trichobilharzia</taxon>
    </lineage>
</organism>
<evidence type="ECO:0000256" key="1">
    <source>
        <dbReference type="SAM" id="Phobius"/>
    </source>
</evidence>
<name>A0AA85J1I9_TRIRE</name>
<sequence>MRRPVLPMAPMADLTRCCGFRFFTDTNVGICAQNCFRAALNWLRLSLVASVPAGILPIALGLLGNFIFNVPFRVGARTSIVIEFWEHWIFGMMLLKVSILLILIGRPWWLRDPLEILHDEILHHRQDVRATYSSTFGNFTIARSYWIIFKYTLFDSALY</sequence>
<proteinExistence type="predicted"/>
<feature type="transmembrane region" description="Helical" evidence="1">
    <location>
        <begin position="88"/>
        <end position="109"/>
    </location>
</feature>
<keyword evidence="1" id="KW-0472">Membrane</keyword>
<dbReference type="AlphaFoldDB" id="A0AA85J1I9"/>